<evidence type="ECO:0008006" key="9">
    <source>
        <dbReference type="Google" id="ProtNLM"/>
    </source>
</evidence>
<dbReference type="GO" id="GO:0051762">
    <property type="term" value="P:sesquiterpene biosynthetic process"/>
    <property type="evidence" value="ECO:0007669"/>
    <property type="project" value="UniProtKB-ARBA"/>
</dbReference>
<evidence type="ECO:0000256" key="2">
    <source>
        <dbReference type="ARBA" id="ARBA00022617"/>
    </source>
</evidence>
<evidence type="ECO:0000256" key="1">
    <source>
        <dbReference type="ARBA" id="ARBA00010617"/>
    </source>
</evidence>
<dbReference type="PANTHER" id="PTHR47955:SF8">
    <property type="entry name" value="CYTOCHROME P450 71D11-LIKE"/>
    <property type="match status" value="1"/>
</dbReference>
<dbReference type="InterPro" id="IPR036396">
    <property type="entry name" value="Cyt_P450_sf"/>
</dbReference>
<accession>A0AAD8NZA7</accession>
<protein>
    <recommendedName>
        <fullName evidence="9">Cytochrome P450</fullName>
    </recommendedName>
</protein>
<evidence type="ECO:0000313" key="8">
    <source>
        <dbReference type="Proteomes" id="UP001229421"/>
    </source>
</evidence>
<dbReference type="GO" id="GO:0016705">
    <property type="term" value="F:oxidoreductase activity, acting on paired donors, with incorporation or reduction of molecular oxygen"/>
    <property type="evidence" value="ECO:0007669"/>
    <property type="project" value="InterPro"/>
</dbReference>
<dbReference type="Proteomes" id="UP001229421">
    <property type="component" value="Unassembled WGS sequence"/>
</dbReference>
<name>A0AAD8NZA7_TARER</name>
<dbReference type="Gene3D" id="1.10.630.10">
    <property type="entry name" value="Cytochrome P450"/>
    <property type="match status" value="1"/>
</dbReference>
<evidence type="ECO:0000256" key="5">
    <source>
        <dbReference type="ARBA" id="ARBA00023004"/>
    </source>
</evidence>
<evidence type="ECO:0000313" key="7">
    <source>
        <dbReference type="EMBL" id="KAK1426527.1"/>
    </source>
</evidence>
<comment type="similarity">
    <text evidence="1">Belongs to the cytochrome P450 family.</text>
</comment>
<keyword evidence="8" id="KW-1185">Reference proteome</keyword>
<keyword evidence="6" id="KW-0503">Monooxygenase</keyword>
<dbReference type="PRINTS" id="PR00463">
    <property type="entry name" value="EP450I"/>
</dbReference>
<reference evidence="7" key="1">
    <citation type="journal article" date="2023" name="bioRxiv">
        <title>Improved chromosome-level genome assembly for marigold (Tagetes erecta).</title>
        <authorList>
            <person name="Jiang F."/>
            <person name="Yuan L."/>
            <person name="Wang S."/>
            <person name="Wang H."/>
            <person name="Xu D."/>
            <person name="Wang A."/>
            <person name="Fan W."/>
        </authorList>
    </citation>
    <scope>NUCLEOTIDE SEQUENCE</scope>
    <source>
        <strain evidence="7">WSJ</strain>
        <tissue evidence="7">Leaf</tissue>
    </source>
</reference>
<gene>
    <name evidence="7" type="ORF">QVD17_15201</name>
</gene>
<dbReference type="InterPro" id="IPR001128">
    <property type="entry name" value="Cyt_P450"/>
</dbReference>
<dbReference type="PANTHER" id="PTHR47955">
    <property type="entry name" value="CYTOCHROME P450 FAMILY 71 PROTEIN"/>
    <property type="match status" value="1"/>
</dbReference>
<dbReference type="InterPro" id="IPR002401">
    <property type="entry name" value="Cyt_P450_E_grp-I"/>
</dbReference>
<dbReference type="SUPFAM" id="SSF48264">
    <property type="entry name" value="Cytochrome P450"/>
    <property type="match status" value="1"/>
</dbReference>
<dbReference type="GO" id="GO:0004497">
    <property type="term" value="F:monooxygenase activity"/>
    <property type="evidence" value="ECO:0007669"/>
    <property type="project" value="UniProtKB-KW"/>
</dbReference>
<keyword evidence="4" id="KW-0560">Oxidoreductase</keyword>
<evidence type="ECO:0000256" key="4">
    <source>
        <dbReference type="ARBA" id="ARBA00023002"/>
    </source>
</evidence>
<dbReference type="GO" id="GO:0020037">
    <property type="term" value="F:heme binding"/>
    <property type="evidence" value="ECO:0007669"/>
    <property type="project" value="InterPro"/>
</dbReference>
<dbReference type="AlphaFoldDB" id="A0AAD8NZA7"/>
<keyword evidence="2" id="KW-0349">Heme</keyword>
<dbReference type="GO" id="GO:0005506">
    <property type="term" value="F:iron ion binding"/>
    <property type="evidence" value="ECO:0007669"/>
    <property type="project" value="InterPro"/>
</dbReference>
<keyword evidence="3" id="KW-0479">Metal-binding</keyword>
<organism evidence="7 8">
    <name type="scientific">Tagetes erecta</name>
    <name type="common">African marigold</name>
    <dbReference type="NCBI Taxonomy" id="13708"/>
    <lineage>
        <taxon>Eukaryota</taxon>
        <taxon>Viridiplantae</taxon>
        <taxon>Streptophyta</taxon>
        <taxon>Embryophyta</taxon>
        <taxon>Tracheophyta</taxon>
        <taxon>Spermatophyta</taxon>
        <taxon>Magnoliopsida</taxon>
        <taxon>eudicotyledons</taxon>
        <taxon>Gunneridae</taxon>
        <taxon>Pentapetalae</taxon>
        <taxon>asterids</taxon>
        <taxon>campanulids</taxon>
        <taxon>Asterales</taxon>
        <taxon>Asteraceae</taxon>
        <taxon>Asteroideae</taxon>
        <taxon>Heliantheae alliance</taxon>
        <taxon>Tageteae</taxon>
        <taxon>Tagetes</taxon>
    </lineage>
</organism>
<evidence type="ECO:0000256" key="6">
    <source>
        <dbReference type="ARBA" id="ARBA00023033"/>
    </source>
</evidence>
<dbReference type="Pfam" id="PF00067">
    <property type="entry name" value="p450"/>
    <property type="match status" value="1"/>
</dbReference>
<evidence type="ECO:0000256" key="3">
    <source>
        <dbReference type="ARBA" id="ARBA00022723"/>
    </source>
</evidence>
<keyword evidence="5" id="KW-0408">Iron</keyword>
<dbReference type="EMBL" id="JAUHHV010000004">
    <property type="protein sequence ID" value="KAK1426527.1"/>
    <property type="molecule type" value="Genomic_DNA"/>
</dbReference>
<sequence length="265" mass="30846">MNLFMHPTPYQTLNDLAMKYGPIMHLKLGFVSTIVVSSAELAKEIMKTHDNVFCNRPKLMSRKILTNNYSDITFAPYGTYWRQLKKICIVELSNAKIRDSSRFIREEEVKLLVESISKSVEPINLVERLFELNYNIISRITFGEKLDDELGFRMLITEGTAIRFHIDDYFPTLGLVGKLTGRTKRLEKRKLKLSRIMDKKIQHHIEQRKVENNKPQRECLVDVLLRLQETGGELDQPLTIDNIKPLLIVTSFSYLHLNALYIFLS</sequence>
<comment type="caution">
    <text evidence="7">The sequence shown here is derived from an EMBL/GenBank/DDBJ whole genome shotgun (WGS) entry which is preliminary data.</text>
</comment>
<proteinExistence type="inferred from homology"/>